<dbReference type="EMBL" id="JAARRL010000002">
    <property type="protein sequence ID" value="MBC1499417.1"/>
    <property type="molecule type" value="Genomic_DNA"/>
</dbReference>
<evidence type="ECO:0000256" key="1">
    <source>
        <dbReference type="SAM" id="Coils"/>
    </source>
</evidence>
<keyword evidence="2" id="KW-0472">Membrane</keyword>
<dbReference type="RefSeq" id="WP_185424359.1">
    <property type="nucleotide sequence ID" value="NZ_JAARRL010000002.1"/>
</dbReference>
<feature type="transmembrane region" description="Helical" evidence="2">
    <location>
        <begin position="107"/>
        <end position="124"/>
    </location>
</feature>
<feature type="coiled-coil region" evidence="1">
    <location>
        <begin position="19"/>
        <end position="85"/>
    </location>
</feature>
<proteinExistence type="predicted"/>
<protein>
    <submittedName>
        <fullName evidence="3">Uncharacterized protein</fullName>
    </submittedName>
</protein>
<evidence type="ECO:0000313" key="3">
    <source>
        <dbReference type="EMBL" id="MBC1499417.1"/>
    </source>
</evidence>
<keyword evidence="2" id="KW-0812">Transmembrane</keyword>
<reference evidence="3 4" key="1">
    <citation type="submission" date="2020-03" db="EMBL/GenBank/DDBJ databases">
        <title>Soil Listeria distribution.</title>
        <authorList>
            <person name="Liao J."/>
            <person name="Wiedmann M."/>
        </authorList>
    </citation>
    <scope>NUCLEOTIDE SEQUENCE [LARGE SCALE GENOMIC DNA]</scope>
    <source>
        <strain evidence="3 4">FSL L7-1523</strain>
    </source>
</reference>
<dbReference type="AlphaFoldDB" id="A0A841Z4M6"/>
<evidence type="ECO:0000313" key="4">
    <source>
        <dbReference type="Proteomes" id="UP000564536"/>
    </source>
</evidence>
<comment type="caution">
    <text evidence="3">The sequence shown here is derived from an EMBL/GenBank/DDBJ whole genome shotgun (WGS) entry which is preliminary data.</text>
</comment>
<keyword evidence="2" id="KW-1133">Transmembrane helix</keyword>
<organism evidence="3 4">
    <name type="scientific">Listeria weihenstephanensis</name>
    <dbReference type="NCBI Taxonomy" id="1006155"/>
    <lineage>
        <taxon>Bacteria</taxon>
        <taxon>Bacillati</taxon>
        <taxon>Bacillota</taxon>
        <taxon>Bacilli</taxon>
        <taxon>Bacillales</taxon>
        <taxon>Listeriaceae</taxon>
        <taxon>Listeria</taxon>
    </lineage>
</organism>
<evidence type="ECO:0000256" key="2">
    <source>
        <dbReference type="SAM" id="Phobius"/>
    </source>
</evidence>
<keyword evidence="1" id="KW-0175">Coiled coil</keyword>
<dbReference type="Proteomes" id="UP000564536">
    <property type="component" value="Unassembled WGS sequence"/>
</dbReference>
<accession>A0A841Z4M6</accession>
<gene>
    <name evidence="3" type="ORF">HB943_02300</name>
</gene>
<sequence length="137" mass="15563">MVSQEETRFVTQKEFQKHKARMNRRVNNVESNADRIEGVVREVQLSQAKTVSLLTSIEENTRETKELAKEQSQEQKEMIRKVAEQDIKIAQVQSGSNVKEARISSKTKIIVAIIGVLAIVIPYIDKHATAISDLLFK</sequence>
<name>A0A841Z4M6_9LIST</name>